<keyword evidence="1" id="KW-0808">Transferase</keyword>
<feature type="domain" description="Glycosyltransferase subfamily 4-like N-terminal" evidence="3">
    <location>
        <begin position="15"/>
        <end position="166"/>
    </location>
</feature>
<dbReference type="Proteomes" id="UP000215027">
    <property type="component" value="Chromosome I"/>
</dbReference>
<evidence type="ECO:0000256" key="1">
    <source>
        <dbReference type="ARBA" id="ARBA00022679"/>
    </source>
</evidence>
<dbReference type="PANTHER" id="PTHR46401">
    <property type="entry name" value="GLYCOSYLTRANSFERASE WBBK-RELATED"/>
    <property type="match status" value="1"/>
</dbReference>
<dbReference type="RefSeq" id="WP_095041861.1">
    <property type="nucleotide sequence ID" value="NZ_LN890655.1"/>
</dbReference>
<proteinExistence type="predicted"/>
<dbReference type="Pfam" id="PF13439">
    <property type="entry name" value="Glyco_transf_4"/>
    <property type="match status" value="1"/>
</dbReference>
<reference evidence="4" key="1">
    <citation type="submission" date="2016-01" db="EMBL/GenBank/DDBJ databases">
        <authorList>
            <person name="Mcilroy J.S."/>
            <person name="Karst M S."/>
            <person name="Albertsen M."/>
        </authorList>
    </citation>
    <scope>NUCLEOTIDE SEQUENCE</scope>
    <source>
        <strain evidence="4">Cfx-K</strain>
    </source>
</reference>
<dbReference type="EMBL" id="LN890655">
    <property type="protein sequence ID" value="CUS02219.2"/>
    <property type="molecule type" value="Genomic_DNA"/>
</dbReference>
<dbReference type="SUPFAM" id="SSF53756">
    <property type="entry name" value="UDP-Glycosyltransferase/glycogen phosphorylase"/>
    <property type="match status" value="1"/>
</dbReference>
<evidence type="ECO:0000259" key="3">
    <source>
        <dbReference type="Pfam" id="PF13439"/>
    </source>
</evidence>
<evidence type="ECO:0000259" key="2">
    <source>
        <dbReference type="Pfam" id="PF00534"/>
    </source>
</evidence>
<dbReference type="OrthoDB" id="9769555at2"/>
<dbReference type="FunFam" id="3.40.50.2000:FF:000119">
    <property type="entry name" value="Glycosyl transferase group 1"/>
    <property type="match status" value="1"/>
</dbReference>
<evidence type="ECO:0000313" key="4">
    <source>
        <dbReference type="EMBL" id="CUS02219.2"/>
    </source>
</evidence>
<dbReference type="Pfam" id="PF00534">
    <property type="entry name" value="Glycos_transf_1"/>
    <property type="match status" value="1"/>
</dbReference>
<feature type="domain" description="Glycosyl transferase family 1" evidence="2">
    <location>
        <begin position="187"/>
        <end position="347"/>
    </location>
</feature>
<dbReference type="InterPro" id="IPR001296">
    <property type="entry name" value="Glyco_trans_1"/>
</dbReference>
<dbReference type="GO" id="GO:0016757">
    <property type="term" value="F:glycosyltransferase activity"/>
    <property type="evidence" value="ECO:0007669"/>
    <property type="project" value="InterPro"/>
</dbReference>
<dbReference type="AlphaFoldDB" id="A0A160SZR0"/>
<accession>A0A160SZR0</accession>
<dbReference type="PANTHER" id="PTHR46401:SF2">
    <property type="entry name" value="GLYCOSYLTRANSFERASE WBBK-RELATED"/>
    <property type="match status" value="1"/>
</dbReference>
<dbReference type="InterPro" id="IPR028098">
    <property type="entry name" value="Glyco_trans_4-like_N"/>
</dbReference>
<name>A0A160SZR0_9CHLR</name>
<evidence type="ECO:0000313" key="5">
    <source>
        <dbReference type="Proteomes" id="UP000215027"/>
    </source>
</evidence>
<dbReference type="CDD" id="cd03809">
    <property type="entry name" value="GT4_MtfB-like"/>
    <property type="match status" value="1"/>
</dbReference>
<dbReference type="Gene3D" id="3.40.50.2000">
    <property type="entry name" value="Glycogen Phosphorylase B"/>
    <property type="match status" value="2"/>
</dbReference>
<keyword evidence="5" id="KW-1185">Reference proteome</keyword>
<gene>
    <name evidence="4" type="ORF">CFX0092_A0338</name>
</gene>
<protein>
    <submittedName>
        <fullName evidence="4">Glycosyltransferase</fullName>
    </submittedName>
</protein>
<dbReference type="KEGG" id="pbf:CFX0092_A0338"/>
<organism evidence="4 5">
    <name type="scientific">Candidatus Promineifilum breve</name>
    <dbReference type="NCBI Taxonomy" id="1806508"/>
    <lineage>
        <taxon>Bacteria</taxon>
        <taxon>Bacillati</taxon>
        <taxon>Chloroflexota</taxon>
        <taxon>Ardenticatenia</taxon>
        <taxon>Candidatus Promineifilales</taxon>
        <taxon>Candidatus Promineifilaceae</taxon>
        <taxon>Candidatus Promineifilum</taxon>
    </lineage>
</organism>
<sequence>MHIGIDCRLPTYRMGGISQATIYLIQALGALAGEERYTIFHKRGEARSFLPDNNGFSRSNLWTPCHHPLERYSLAVELTGRGLDVIHSPDFIPPILPGARRVITVHDLTFLYYPQFLTAESRRYYADQIAWAVKVADHIIADSHATRADLINLLGVAPEKVTTIHLAANPIFSNPYAAEDIDRTLTTFNLTRGFILTVGTLEPRKNLETLFAVYHRLRAEKGINVPLVLVGGKGWNDAAIYEAIARLGLADHVLHLSGVADVQLAHLYHAAGVLAFPSHYEGFGLPALEAMLCDCPVVASDRGSLPEVVGDAALSLDPNDVAAWVEALQRVLADDGLADGLRRAGRAQAQQFSWAKTAAATLAVYRGGNG</sequence>
<dbReference type="GO" id="GO:0009103">
    <property type="term" value="P:lipopolysaccharide biosynthetic process"/>
    <property type="evidence" value="ECO:0007669"/>
    <property type="project" value="TreeGrafter"/>
</dbReference>